<keyword evidence="2" id="KW-0614">Plasmid</keyword>
<dbReference type="EMBL" id="CP001812">
    <property type="protein sequence ID" value="ADL36134.1"/>
    <property type="molecule type" value="Genomic_DNA"/>
</dbReference>
<sequence length="224" mass="25882">MGFETEWDIYTSNEKEIFKRVCRKLLKSTFIVKEKDDENKKLYAFAVKNEEFLSLYLGYMGFDIKVDRDNGVAMVVNLGNSDDSSKIQANRLKLRKADTVVLCCLWTVYLDRIRRGNLSKGIVVSVIDLKQELEKYGFRDDFDGKTLMAKILDLFKAYNLIDVSGKLGDPDCNIKIYPSIQFALDSVEFQNLVEENDRRIKSIKLAANEEDEEDETMGESEYDE</sequence>
<evidence type="ECO:0008006" key="4">
    <source>
        <dbReference type="Google" id="ProtNLM"/>
    </source>
</evidence>
<evidence type="ECO:0000313" key="2">
    <source>
        <dbReference type="EMBL" id="ADL36134.1"/>
    </source>
</evidence>
<proteinExistence type="predicted"/>
<gene>
    <name evidence="2" type="ordered locus">bpr_II196</name>
</gene>
<dbReference type="AlphaFoldDB" id="E0S402"/>
<feature type="compositionally biased region" description="Acidic residues" evidence="1">
    <location>
        <begin position="208"/>
        <end position="224"/>
    </location>
</feature>
<organism evidence="2 3">
    <name type="scientific">Butyrivibrio proteoclasticus (strain ATCC 51982 / DSM 14932 / B316)</name>
    <name type="common">Clostridium proteoclasticum</name>
    <dbReference type="NCBI Taxonomy" id="515622"/>
    <lineage>
        <taxon>Bacteria</taxon>
        <taxon>Bacillati</taxon>
        <taxon>Bacillota</taxon>
        <taxon>Clostridia</taxon>
        <taxon>Lachnospirales</taxon>
        <taxon>Lachnospiraceae</taxon>
        <taxon>Butyrivibrio</taxon>
    </lineage>
</organism>
<dbReference type="KEGG" id="bpb:bpr_II196"/>
<dbReference type="InterPro" id="IPR025449">
    <property type="entry name" value="JetB"/>
</dbReference>
<geneLocation type="plasmid" evidence="2 3">
    <name>pCY360</name>
</geneLocation>
<evidence type="ECO:0000313" key="3">
    <source>
        <dbReference type="Proteomes" id="UP000001299"/>
    </source>
</evidence>
<dbReference type="RefSeq" id="WP_013282783.1">
    <property type="nucleotide sequence ID" value="NC_014389.1"/>
</dbReference>
<dbReference type="Pfam" id="PF13835">
    <property type="entry name" value="DUF4194"/>
    <property type="match status" value="1"/>
</dbReference>
<accession>E0S402</accession>
<feature type="region of interest" description="Disordered" evidence="1">
    <location>
        <begin position="205"/>
        <end position="224"/>
    </location>
</feature>
<protein>
    <recommendedName>
        <fullName evidence="4">DUF4194 domain-containing protein</fullName>
    </recommendedName>
</protein>
<name>E0S402_BUTPB</name>
<evidence type="ECO:0000256" key="1">
    <source>
        <dbReference type="SAM" id="MobiDB-lite"/>
    </source>
</evidence>
<reference evidence="2 3" key="1">
    <citation type="journal article" date="2010" name="PLoS ONE">
        <title>The glycobiome of the rumen bacterium Butyrivibrio proteoclasticus B316(T) highlights adaptation to a polysaccharide-rich environment.</title>
        <authorList>
            <person name="Kelly W.J."/>
            <person name="Leahy S.C."/>
            <person name="Altermann E."/>
            <person name="Yeoman C.J."/>
            <person name="Dunne J.C."/>
            <person name="Kong Z."/>
            <person name="Pacheco D.M."/>
            <person name="Li D."/>
            <person name="Noel S.J."/>
            <person name="Moon C.D."/>
            <person name="Cookson A.L."/>
            <person name="Attwood G.T."/>
        </authorList>
    </citation>
    <scope>NUCLEOTIDE SEQUENCE [LARGE SCALE GENOMIC DNA]</scope>
    <source>
        <strain evidence="3">ATCC 51982 / DSM 14932 / B316</strain>
        <plasmid evidence="3">Plasmid pCY360</plasmid>
    </source>
</reference>
<dbReference type="HOGENOM" id="CLU_084423_1_0_9"/>
<keyword evidence="3" id="KW-1185">Reference proteome</keyword>
<dbReference type="Proteomes" id="UP000001299">
    <property type="component" value="Plasmid pCY360"/>
</dbReference>